<dbReference type="InterPro" id="IPR008271">
    <property type="entry name" value="Ser/Thr_kinase_AS"/>
</dbReference>
<dbReference type="AlphaFoldDB" id="A0A843TYU7"/>
<dbReference type="InterPro" id="IPR011009">
    <property type="entry name" value="Kinase-like_dom_sf"/>
</dbReference>
<dbReference type="PROSITE" id="PS50011">
    <property type="entry name" value="PROTEIN_KINASE_DOM"/>
    <property type="match status" value="1"/>
</dbReference>
<proteinExistence type="predicted"/>
<reference evidence="12" key="1">
    <citation type="submission" date="2017-07" db="EMBL/GenBank/DDBJ databases">
        <title>Taro Niue Genome Assembly and Annotation.</title>
        <authorList>
            <person name="Atibalentja N."/>
            <person name="Keating K."/>
            <person name="Fields C.J."/>
        </authorList>
    </citation>
    <scope>NUCLEOTIDE SEQUENCE</scope>
    <source>
        <strain evidence="12">Niue_2</strain>
        <tissue evidence="12">Leaf</tissue>
    </source>
</reference>
<feature type="region of interest" description="Disordered" evidence="10">
    <location>
        <begin position="777"/>
        <end position="817"/>
    </location>
</feature>
<dbReference type="GO" id="GO:0004674">
    <property type="term" value="F:protein serine/threonine kinase activity"/>
    <property type="evidence" value="ECO:0007669"/>
    <property type="project" value="UniProtKB-KW"/>
</dbReference>
<dbReference type="GO" id="GO:0005524">
    <property type="term" value="F:ATP binding"/>
    <property type="evidence" value="ECO:0007669"/>
    <property type="project" value="UniProtKB-KW"/>
</dbReference>
<keyword evidence="4" id="KW-0547">Nucleotide-binding</keyword>
<keyword evidence="2" id="KW-0723">Serine/threonine-protein kinase</keyword>
<dbReference type="Proteomes" id="UP000652761">
    <property type="component" value="Unassembled WGS sequence"/>
</dbReference>
<gene>
    <name evidence="12" type="ORF">Taro_010435</name>
</gene>
<comment type="caution">
    <text evidence="12">The sequence shown here is derived from an EMBL/GenBank/DDBJ whole genome shotgun (WGS) entry which is preliminary data.</text>
</comment>
<evidence type="ECO:0000256" key="4">
    <source>
        <dbReference type="ARBA" id="ARBA00022741"/>
    </source>
</evidence>
<dbReference type="Pfam" id="PF00582">
    <property type="entry name" value="Usp"/>
    <property type="match status" value="1"/>
</dbReference>
<feature type="compositionally biased region" description="Low complexity" evidence="10">
    <location>
        <begin position="287"/>
        <end position="297"/>
    </location>
</feature>
<feature type="region of interest" description="Disordered" evidence="10">
    <location>
        <begin position="268"/>
        <end position="309"/>
    </location>
</feature>
<keyword evidence="5" id="KW-0418">Kinase</keyword>
<organism evidence="12 13">
    <name type="scientific">Colocasia esculenta</name>
    <name type="common">Wild taro</name>
    <name type="synonym">Arum esculentum</name>
    <dbReference type="NCBI Taxonomy" id="4460"/>
    <lineage>
        <taxon>Eukaryota</taxon>
        <taxon>Viridiplantae</taxon>
        <taxon>Streptophyta</taxon>
        <taxon>Embryophyta</taxon>
        <taxon>Tracheophyta</taxon>
        <taxon>Spermatophyta</taxon>
        <taxon>Magnoliopsida</taxon>
        <taxon>Liliopsida</taxon>
        <taxon>Araceae</taxon>
        <taxon>Aroideae</taxon>
        <taxon>Colocasieae</taxon>
        <taxon>Colocasia</taxon>
    </lineage>
</organism>
<dbReference type="GO" id="GO:0061630">
    <property type="term" value="F:ubiquitin protein ligase activity"/>
    <property type="evidence" value="ECO:0007669"/>
    <property type="project" value="UniProtKB-EC"/>
</dbReference>
<keyword evidence="3" id="KW-0808">Transferase</keyword>
<accession>A0A843TYU7</accession>
<dbReference type="Gene3D" id="1.10.510.10">
    <property type="entry name" value="Transferase(Phosphotransferase) domain 1"/>
    <property type="match status" value="1"/>
</dbReference>
<dbReference type="Gene3D" id="3.40.50.620">
    <property type="entry name" value="HUPs"/>
    <property type="match status" value="1"/>
</dbReference>
<dbReference type="FunFam" id="3.30.200.20:FF:000162">
    <property type="entry name" value="Adenine nucleotide alpha hydrolase-like domain kinase"/>
    <property type="match status" value="1"/>
</dbReference>
<evidence type="ECO:0000256" key="2">
    <source>
        <dbReference type="ARBA" id="ARBA00022527"/>
    </source>
</evidence>
<protein>
    <recommendedName>
        <fullName evidence="11">Protein kinase domain-containing protein</fullName>
    </recommendedName>
</protein>
<dbReference type="CDD" id="cd01989">
    <property type="entry name" value="USP_STK_Ubox_N"/>
    <property type="match status" value="1"/>
</dbReference>
<evidence type="ECO:0000313" key="13">
    <source>
        <dbReference type="Proteomes" id="UP000652761"/>
    </source>
</evidence>
<dbReference type="SMART" id="SM00220">
    <property type="entry name" value="S_TKc"/>
    <property type="match status" value="1"/>
</dbReference>
<dbReference type="PROSITE" id="PS00108">
    <property type="entry name" value="PROTEIN_KINASE_ST"/>
    <property type="match status" value="1"/>
</dbReference>
<dbReference type="PANTHER" id="PTHR45647">
    <property type="entry name" value="OS02G0152300 PROTEIN"/>
    <property type="match status" value="1"/>
</dbReference>
<feature type="region of interest" description="Disordered" evidence="10">
    <location>
        <begin position="203"/>
        <end position="256"/>
    </location>
</feature>
<feature type="compositionally biased region" description="Polar residues" evidence="10">
    <location>
        <begin position="298"/>
        <end position="307"/>
    </location>
</feature>
<dbReference type="InterPro" id="IPR051348">
    <property type="entry name" value="U-box_ubiquitin_ligases"/>
</dbReference>
<dbReference type="SUPFAM" id="SSF56112">
    <property type="entry name" value="Protein kinase-like (PK-like)"/>
    <property type="match status" value="1"/>
</dbReference>
<keyword evidence="6" id="KW-0833">Ubl conjugation pathway</keyword>
<comment type="catalytic activity">
    <reaction evidence="1">
        <text>S-ubiquitinyl-[E2 ubiquitin-conjugating enzyme]-L-cysteine + [acceptor protein]-L-lysine = [E2 ubiquitin-conjugating enzyme]-L-cysteine + N(6)-ubiquitinyl-[acceptor protein]-L-lysine.</text>
        <dbReference type="EC" id="2.3.2.27"/>
    </reaction>
</comment>
<feature type="compositionally biased region" description="Basic and acidic residues" evidence="10">
    <location>
        <begin position="203"/>
        <end position="215"/>
    </location>
</feature>
<evidence type="ECO:0000256" key="10">
    <source>
        <dbReference type="SAM" id="MobiDB-lite"/>
    </source>
</evidence>
<dbReference type="PANTHER" id="PTHR45647:SF139">
    <property type="entry name" value="OS02G0152300 PROTEIN"/>
    <property type="match status" value="1"/>
</dbReference>
<evidence type="ECO:0000256" key="5">
    <source>
        <dbReference type="ARBA" id="ARBA00022777"/>
    </source>
</evidence>
<evidence type="ECO:0000313" key="12">
    <source>
        <dbReference type="EMBL" id="MQL77992.1"/>
    </source>
</evidence>
<dbReference type="FunFam" id="1.10.510.10:FF:001023">
    <property type="entry name" value="Os07g0541700 protein"/>
    <property type="match status" value="1"/>
</dbReference>
<dbReference type="InterPro" id="IPR006016">
    <property type="entry name" value="UspA"/>
</dbReference>
<name>A0A843TYU7_COLES</name>
<feature type="compositionally biased region" description="Low complexity" evidence="10">
    <location>
        <begin position="779"/>
        <end position="790"/>
    </location>
</feature>
<feature type="compositionally biased region" description="Low complexity" evidence="10">
    <location>
        <begin position="236"/>
        <end position="252"/>
    </location>
</feature>
<dbReference type="OrthoDB" id="4062651at2759"/>
<evidence type="ECO:0000256" key="9">
    <source>
        <dbReference type="ARBA" id="ARBA00048679"/>
    </source>
</evidence>
<evidence type="ECO:0000259" key="11">
    <source>
        <dbReference type="PROSITE" id="PS50011"/>
    </source>
</evidence>
<dbReference type="InterPro" id="IPR014729">
    <property type="entry name" value="Rossmann-like_a/b/a_fold"/>
</dbReference>
<feature type="compositionally biased region" description="Gly residues" evidence="10">
    <location>
        <begin position="806"/>
        <end position="817"/>
    </location>
</feature>
<keyword evidence="13" id="KW-1185">Reference proteome</keyword>
<comment type="catalytic activity">
    <reaction evidence="9">
        <text>L-seryl-[protein] + ATP = O-phospho-L-seryl-[protein] + ADP + H(+)</text>
        <dbReference type="Rhea" id="RHEA:17989"/>
        <dbReference type="Rhea" id="RHEA-COMP:9863"/>
        <dbReference type="Rhea" id="RHEA-COMP:11604"/>
        <dbReference type="ChEBI" id="CHEBI:15378"/>
        <dbReference type="ChEBI" id="CHEBI:29999"/>
        <dbReference type="ChEBI" id="CHEBI:30616"/>
        <dbReference type="ChEBI" id="CHEBI:83421"/>
        <dbReference type="ChEBI" id="CHEBI:456216"/>
        <dbReference type="EC" id="2.7.11.1"/>
    </reaction>
</comment>
<dbReference type="EMBL" id="NMUH01000377">
    <property type="protein sequence ID" value="MQL77992.1"/>
    <property type="molecule type" value="Genomic_DNA"/>
</dbReference>
<dbReference type="Pfam" id="PF07714">
    <property type="entry name" value="PK_Tyr_Ser-Thr"/>
    <property type="match status" value="1"/>
</dbReference>
<evidence type="ECO:0000256" key="7">
    <source>
        <dbReference type="ARBA" id="ARBA00022840"/>
    </source>
</evidence>
<evidence type="ECO:0000256" key="8">
    <source>
        <dbReference type="ARBA" id="ARBA00047899"/>
    </source>
</evidence>
<dbReference type="InterPro" id="IPR001245">
    <property type="entry name" value="Ser-Thr/Tyr_kinase_cat_dom"/>
</dbReference>
<evidence type="ECO:0000256" key="3">
    <source>
        <dbReference type="ARBA" id="ARBA00022679"/>
    </source>
</evidence>
<keyword evidence="7" id="KW-0067">ATP-binding</keyword>
<feature type="domain" description="Protein kinase" evidence="11">
    <location>
        <begin position="506"/>
        <end position="773"/>
    </location>
</feature>
<dbReference type="SUPFAM" id="SSF52402">
    <property type="entry name" value="Adenine nucleotide alpha hydrolases-like"/>
    <property type="match status" value="1"/>
</dbReference>
<evidence type="ECO:0000256" key="6">
    <source>
        <dbReference type="ARBA" id="ARBA00022786"/>
    </source>
</evidence>
<dbReference type="InterPro" id="IPR000719">
    <property type="entry name" value="Prot_kinase_dom"/>
</dbReference>
<evidence type="ECO:0000256" key="1">
    <source>
        <dbReference type="ARBA" id="ARBA00000900"/>
    </source>
</evidence>
<comment type="catalytic activity">
    <reaction evidence="8">
        <text>L-threonyl-[protein] + ATP = O-phospho-L-threonyl-[protein] + ADP + H(+)</text>
        <dbReference type="Rhea" id="RHEA:46608"/>
        <dbReference type="Rhea" id="RHEA-COMP:11060"/>
        <dbReference type="Rhea" id="RHEA-COMP:11605"/>
        <dbReference type="ChEBI" id="CHEBI:15378"/>
        <dbReference type="ChEBI" id="CHEBI:30013"/>
        <dbReference type="ChEBI" id="CHEBI:30616"/>
        <dbReference type="ChEBI" id="CHEBI:61977"/>
        <dbReference type="ChEBI" id="CHEBI:456216"/>
        <dbReference type="EC" id="2.7.11.1"/>
    </reaction>
</comment>
<dbReference type="Gene3D" id="3.30.200.20">
    <property type="entry name" value="Phosphorylase Kinase, domain 1"/>
    <property type="match status" value="1"/>
</dbReference>
<sequence>MLRSGGNRMPAVAPPIQLVVVAVDADKSSQHALKWAADHLVTRGQIFLLLHVRRKIISTSANPYGMQLPVLEEGANSTPTIVEDIDMQTKEILLPFQCFCSRRGLQCKEVIVEETDVPKGIINFVMDQCVDILVLGATSRNLLMRTFKTDVSSAVSKAAPDFCSVYVISKGKISLARPASNPNKYPKARQFELFGSQFQSVKSEPDIGQRMDASVRSKMAVGAKKKMGPNKDLRSSEVSYDSSTDDSSSTSSQPAIYSYQSTASCPSPTMMSVDRLANSCPRDYTDSSRQSRLSQSQTENTYSNEQTKCLEMNRDGTTIWSGGYSPSAYERSTKGLEMNRDGTTIWSGGHSPSGFERSSAFSQEYDKASWSNKSMEDIESDMRRLKLELAQTMDMYSNACRELISAKQQVHAQMIDRNVRSGEGQLAEQESIELAEKEKERCKVLLEAAQAAQRQKIIEIEEKRAPGDRKMLQDMVQKKKVLEGLTTNVYYRKYTIEEIQQATDNFSDKLKIGEGGYGPVFKASLDHTAVAIKILRPDAAQGARQFQQEIEVLSSIRHPNMVLLMGACPEYGCIVYEYMANGSLEDRLFCRSNTPPLPWQLRFKIAAELATGLLFLHQSKPEPLVHRDLKPANILLDHNFVSKIADVGLARLVPSSVANAATQYCVTAAAGTFCYIDPEYQQTGMLGIKSDIYALGIILLQVVTGAQPMGLAHNVERAMEEGRFQRLLDPKVSDWPIEETLAFAKIGLKCAELRKKDRPDLATVVLPELHRLREFAEGSRSSQSDSLLHSRSTRSSQGAANLPPAGGSGLVGYGVRK</sequence>